<dbReference type="PANTHER" id="PTHR37314">
    <property type="entry name" value="SLR0142 PROTEIN"/>
    <property type="match status" value="1"/>
</dbReference>
<feature type="transmembrane region" description="Helical" evidence="1">
    <location>
        <begin position="59"/>
        <end position="80"/>
    </location>
</feature>
<dbReference type="KEGG" id="eri:EEI45_06920"/>
<keyword evidence="1" id="KW-0472">Membrane</keyword>
<name>A0A3Q8S7X2_9FIRM</name>
<feature type="transmembrane region" description="Helical" evidence="1">
    <location>
        <begin position="12"/>
        <end position="39"/>
    </location>
</feature>
<reference evidence="2 3" key="1">
    <citation type="journal article" date="2020" name="Int. J. Syst. Evol. Microbiol.">
        <title>Description of Erysipelothrix piscisicarius sp. nov., an emergent fish pathogen, and assessment of virulence using a tiger barb (Puntigrus tetrazona) infection model.</title>
        <authorList>
            <person name="Pomaranski E.K."/>
            <person name="Griffin M.J."/>
            <person name="Camus A.C."/>
            <person name="Armwood A.R."/>
            <person name="Shelley J."/>
            <person name="Waldbieser G.C."/>
            <person name="LaFrentz B.R."/>
            <person name="Garcia J.C."/>
            <person name="Yanong R."/>
            <person name="Soto E."/>
        </authorList>
    </citation>
    <scope>NUCLEOTIDE SEQUENCE [LARGE SCALE GENOMIC DNA]</scope>
    <source>
        <strain evidence="2 3">15TAL0474</strain>
    </source>
</reference>
<organism evidence="2 3">
    <name type="scientific">Erysipelothrix piscisicarius</name>
    <dbReference type="NCBI Taxonomy" id="2485784"/>
    <lineage>
        <taxon>Bacteria</taxon>
        <taxon>Bacillati</taxon>
        <taxon>Bacillota</taxon>
        <taxon>Erysipelotrichia</taxon>
        <taxon>Erysipelotrichales</taxon>
        <taxon>Erysipelotrichaceae</taxon>
        <taxon>Erysipelothrix</taxon>
    </lineage>
</organism>
<dbReference type="Pfam" id="PF06912">
    <property type="entry name" value="DUF1275"/>
    <property type="match status" value="1"/>
</dbReference>
<proteinExistence type="predicted"/>
<dbReference type="PANTHER" id="PTHR37314:SF4">
    <property type="entry name" value="UPF0700 TRANSMEMBRANE PROTEIN YOAK"/>
    <property type="match status" value="1"/>
</dbReference>
<dbReference type="Proteomes" id="UP000278804">
    <property type="component" value="Chromosome"/>
</dbReference>
<feature type="transmembrane region" description="Helical" evidence="1">
    <location>
        <begin position="92"/>
        <end position="113"/>
    </location>
</feature>
<protein>
    <submittedName>
        <fullName evidence="2">DUF1275 domain-containing protein</fullName>
    </submittedName>
</protein>
<keyword evidence="1" id="KW-1133">Transmembrane helix</keyword>
<sequence length="216" mass="24285">MKSIDLQHENSRFAYVFSFISGYLDVLGILAIGGVFLSFMSGNSTRLGIHLINQEWIEVLRYVLVLISFVLGSFIGNLFCTGSHAQSIKKILELDILCLVVALAFQFTTYQTWSFPLRSFAMGIQNKAQVEVNNATIGKGFMTGVLYGIGEAFARFVRKETSWHEVSTLILTWFLFFLGAMTSTCLLCFINATLALGLIVGFICFIYLSFCFYHQH</sequence>
<gene>
    <name evidence="2" type="ORF">EEI45_06920</name>
</gene>
<feature type="transmembrane region" description="Helical" evidence="1">
    <location>
        <begin position="170"/>
        <end position="189"/>
    </location>
</feature>
<accession>A0A3Q8S7X2</accession>
<dbReference type="RefSeq" id="WP_125164662.1">
    <property type="nucleotide sequence ID" value="NZ_CP034234.1"/>
</dbReference>
<dbReference type="AlphaFoldDB" id="A0A3Q8S7X2"/>
<dbReference type="InterPro" id="IPR010699">
    <property type="entry name" value="DUF1275"/>
</dbReference>
<feature type="transmembrane region" description="Helical" evidence="1">
    <location>
        <begin position="196"/>
        <end position="215"/>
    </location>
</feature>
<dbReference type="EMBL" id="CP034234">
    <property type="protein sequence ID" value="AZK44493.1"/>
    <property type="molecule type" value="Genomic_DNA"/>
</dbReference>
<keyword evidence="1" id="KW-0812">Transmembrane</keyword>
<evidence type="ECO:0000313" key="3">
    <source>
        <dbReference type="Proteomes" id="UP000278804"/>
    </source>
</evidence>
<keyword evidence="3" id="KW-1185">Reference proteome</keyword>
<evidence type="ECO:0000313" key="2">
    <source>
        <dbReference type="EMBL" id="AZK44493.1"/>
    </source>
</evidence>
<evidence type="ECO:0000256" key="1">
    <source>
        <dbReference type="SAM" id="Phobius"/>
    </source>
</evidence>